<dbReference type="OrthoDB" id="2942329at2"/>
<reference evidence="1 2" key="1">
    <citation type="submission" date="2017-08" db="EMBL/GenBank/DDBJ databases">
        <title>Complete Genome Sequence of Bacillus kochii Oregon-R-modENCODE STRAIN BDGP4, isolated from Drosophila melanogaster gut.</title>
        <authorList>
            <person name="Wan K.H."/>
            <person name="Yu C."/>
            <person name="Park S."/>
            <person name="Hammonds A.S."/>
            <person name="Booth B.W."/>
            <person name="Celniker S.E."/>
        </authorList>
    </citation>
    <scope>NUCLEOTIDE SEQUENCE [LARGE SCALE GENOMIC DNA]</scope>
    <source>
        <strain evidence="1 2">BDGP4</strain>
    </source>
</reference>
<evidence type="ECO:0000313" key="1">
    <source>
        <dbReference type="EMBL" id="ASV66395.1"/>
    </source>
</evidence>
<dbReference type="AlphaFoldDB" id="A0A248TDV4"/>
<evidence type="ECO:0000313" key="2">
    <source>
        <dbReference type="Proteomes" id="UP000215137"/>
    </source>
</evidence>
<sequence>MANNKVTNIRKNEKKDVSIGTSVSLNGLVTAVFDNMVHVQIGAKIVTVNIKDLYSEINQTLLPNQSVKTPSQSV</sequence>
<gene>
    <name evidence="1" type="ORF">CKF48_02990</name>
</gene>
<name>A0A248TDV4_9BACI</name>
<dbReference type="RefSeq" id="WP_095369970.1">
    <property type="nucleotide sequence ID" value="NZ_CP022983.1"/>
</dbReference>
<protein>
    <submittedName>
        <fullName evidence="1">Uncharacterized protein</fullName>
    </submittedName>
</protein>
<dbReference type="Proteomes" id="UP000215137">
    <property type="component" value="Chromosome"/>
</dbReference>
<accession>A0A248TDV4</accession>
<dbReference type="EMBL" id="CP022983">
    <property type="protein sequence ID" value="ASV66395.1"/>
    <property type="molecule type" value="Genomic_DNA"/>
</dbReference>
<proteinExistence type="predicted"/>
<organism evidence="1 2">
    <name type="scientific">Cytobacillus kochii</name>
    <dbReference type="NCBI Taxonomy" id="859143"/>
    <lineage>
        <taxon>Bacteria</taxon>
        <taxon>Bacillati</taxon>
        <taxon>Bacillota</taxon>
        <taxon>Bacilli</taxon>
        <taxon>Bacillales</taxon>
        <taxon>Bacillaceae</taxon>
        <taxon>Cytobacillus</taxon>
    </lineage>
</organism>
<keyword evidence="2" id="KW-1185">Reference proteome</keyword>
<dbReference type="KEGG" id="bko:CKF48_02990"/>